<proteinExistence type="predicted"/>
<dbReference type="STRING" id="195913.SAMN04488004_11466"/>
<reference evidence="2 3" key="1">
    <citation type="submission" date="2016-10" db="EMBL/GenBank/DDBJ databases">
        <authorList>
            <person name="de Groot N.N."/>
        </authorList>
    </citation>
    <scope>NUCLEOTIDE SEQUENCE [LARGE SCALE GENOMIC DNA]</scope>
    <source>
        <strain evidence="2 3">DSM 16199</strain>
    </source>
</reference>
<keyword evidence="2" id="KW-0808">Transferase</keyword>
<dbReference type="Proteomes" id="UP000199550">
    <property type="component" value="Unassembled WGS sequence"/>
</dbReference>
<evidence type="ECO:0000259" key="1">
    <source>
        <dbReference type="Pfam" id="PF04230"/>
    </source>
</evidence>
<protein>
    <submittedName>
        <fullName evidence="2">Polysaccharide pyruvyl transferase</fullName>
    </submittedName>
</protein>
<feature type="domain" description="Polysaccharide pyruvyl transferase" evidence="1">
    <location>
        <begin position="50"/>
        <end position="262"/>
    </location>
</feature>
<evidence type="ECO:0000313" key="2">
    <source>
        <dbReference type="EMBL" id="SFL33284.1"/>
    </source>
</evidence>
<sequence>MNIVILNDTRADMHHGCTRVMRLLEEGLQRHNMTIVARSPVHHDWENDSALREAMLRADLIIVNGEGTLHHGKSGAARLLRVTEFAGDVPVALINALYQENPPEWSKWLNRLSYIATRDRRSADEIESVTGQRPVVVPDLTLSARIAERPVTVPVIFGDSVKSEISDLLAKRALLDQLPLVPSLSALKRTKSGSTLVRRVRRWWIARLTARTLARNPTMSLCQTEDDYADRIARAGLHVTGRFHGACYSMAAGMPFLAISSNSWKIEALIADAGLAPWRVVDAANLDDALLRTPDALAFSAEEKAALDAFLDEAARGAEKMFAALRNLAARRQ</sequence>
<name>A0A1I4GTE7_9RHOB</name>
<dbReference type="OrthoDB" id="1123495at2"/>
<keyword evidence="3" id="KW-1185">Reference proteome</keyword>
<organism evidence="2 3">
    <name type="scientific">Loktanella salsilacus</name>
    <dbReference type="NCBI Taxonomy" id="195913"/>
    <lineage>
        <taxon>Bacteria</taxon>
        <taxon>Pseudomonadati</taxon>
        <taxon>Pseudomonadota</taxon>
        <taxon>Alphaproteobacteria</taxon>
        <taxon>Rhodobacterales</taxon>
        <taxon>Roseobacteraceae</taxon>
        <taxon>Loktanella</taxon>
    </lineage>
</organism>
<dbReference type="EMBL" id="FOTF01000014">
    <property type="protein sequence ID" value="SFL33284.1"/>
    <property type="molecule type" value="Genomic_DNA"/>
</dbReference>
<dbReference type="PANTHER" id="PTHR36836">
    <property type="entry name" value="COLANIC ACID BIOSYNTHESIS PROTEIN WCAK"/>
    <property type="match status" value="1"/>
</dbReference>
<accession>A0A1I4GTE7</accession>
<dbReference type="PANTHER" id="PTHR36836:SF1">
    <property type="entry name" value="COLANIC ACID BIOSYNTHESIS PROTEIN WCAK"/>
    <property type="match status" value="1"/>
</dbReference>
<dbReference type="AlphaFoldDB" id="A0A1I4GTE7"/>
<dbReference type="Pfam" id="PF04230">
    <property type="entry name" value="PS_pyruv_trans"/>
    <property type="match status" value="1"/>
</dbReference>
<dbReference type="GO" id="GO:0016740">
    <property type="term" value="F:transferase activity"/>
    <property type="evidence" value="ECO:0007669"/>
    <property type="project" value="UniProtKB-KW"/>
</dbReference>
<gene>
    <name evidence="2" type="ORF">SAMN04488004_11466</name>
</gene>
<evidence type="ECO:0000313" key="3">
    <source>
        <dbReference type="Proteomes" id="UP000199550"/>
    </source>
</evidence>
<dbReference type="InterPro" id="IPR007345">
    <property type="entry name" value="Polysacch_pyruvyl_Trfase"/>
</dbReference>
<dbReference type="RefSeq" id="WP_090190214.1">
    <property type="nucleotide sequence ID" value="NZ_FOTF01000014.1"/>
</dbReference>